<dbReference type="AlphaFoldDB" id="A0A5B7D9Q8"/>
<dbReference type="Proteomes" id="UP000324222">
    <property type="component" value="Unassembled WGS sequence"/>
</dbReference>
<accession>A0A5B7D9Q8</accession>
<organism evidence="1 2">
    <name type="scientific">Portunus trituberculatus</name>
    <name type="common">Swimming crab</name>
    <name type="synonym">Neptunus trituberculatus</name>
    <dbReference type="NCBI Taxonomy" id="210409"/>
    <lineage>
        <taxon>Eukaryota</taxon>
        <taxon>Metazoa</taxon>
        <taxon>Ecdysozoa</taxon>
        <taxon>Arthropoda</taxon>
        <taxon>Crustacea</taxon>
        <taxon>Multicrustacea</taxon>
        <taxon>Malacostraca</taxon>
        <taxon>Eumalacostraca</taxon>
        <taxon>Eucarida</taxon>
        <taxon>Decapoda</taxon>
        <taxon>Pleocyemata</taxon>
        <taxon>Brachyura</taxon>
        <taxon>Eubrachyura</taxon>
        <taxon>Portunoidea</taxon>
        <taxon>Portunidae</taxon>
        <taxon>Portuninae</taxon>
        <taxon>Portunus</taxon>
    </lineage>
</organism>
<comment type="caution">
    <text evidence="1">The sequence shown here is derived from an EMBL/GenBank/DDBJ whole genome shotgun (WGS) entry which is preliminary data.</text>
</comment>
<reference evidence="1 2" key="1">
    <citation type="submission" date="2019-05" db="EMBL/GenBank/DDBJ databases">
        <title>Another draft genome of Portunus trituberculatus and its Hox gene families provides insights of decapod evolution.</title>
        <authorList>
            <person name="Jeong J.-H."/>
            <person name="Song I."/>
            <person name="Kim S."/>
            <person name="Choi T."/>
            <person name="Kim D."/>
            <person name="Ryu S."/>
            <person name="Kim W."/>
        </authorList>
    </citation>
    <scope>NUCLEOTIDE SEQUENCE [LARGE SCALE GENOMIC DNA]</scope>
    <source>
        <tissue evidence="1">Muscle</tissue>
    </source>
</reference>
<proteinExistence type="predicted"/>
<protein>
    <submittedName>
        <fullName evidence="1">Uncharacterized protein</fullName>
    </submittedName>
</protein>
<keyword evidence="2" id="KW-1185">Reference proteome</keyword>
<evidence type="ECO:0000313" key="2">
    <source>
        <dbReference type="Proteomes" id="UP000324222"/>
    </source>
</evidence>
<sequence length="87" mass="9725">MEFCSVNAVTSLSTSCCESGGTEPDAIALLMLLHRWPKNVWWLKVEHHSSHLAPRDTCCTQAQRHNISGDGYVCYSQVPLLPVEVIR</sequence>
<name>A0A5B7D9Q8_PORTR</name>
<evidence type="ECO:0000313" key="1">
    <source>
        <dbReference type="EMBL" id="MPC17999.1"/>
    </source>
</evidence>
<gene>
    <name evidence="1" type="ORF">E2C01_010870</name>
</gene>
<dbReference type="EMBL" id="VSRR010000638">
    <property type="protein sequence ID" value="MPC17999.1"/>
    <property type="molecule type" value="Genomic_DNA"/>
</dbReference>